<evidence type="ECO:0000256" key="13">
    <source>
        <dbReference type="SAM" id="MobiDB-lite"/>
    </source>
</evidence>
<reference evidence="16" key="3">
    <citation type="submission" date="2025-09" db="UniProtKB">
        <authorList>
            <consortium name="Ensembl"/>
        </authorList>
    </citation>
    <scope>IDENTIFICATION</scope>
</reference>
<dbReference type="InterPro" id="IPR011009">
    <property type="entry name" value="Kinase-like_dom_sf"/>
</dbReference>
<evidence type="ECO:0000256" key="9">
    <source>
        <dbReference type="ARBA" id="ARBA00047899"/>
    </source>
</evidence>
<evidence type="ECO:0000256" key="11">
    <source>
        <dbReference type="PROSITE-ProRule" id="PRU10141"/>
    </source>
</evidence>
<evidence type="ECO:0000256" key="7">
    <source>
        <dbReference type="ARBA" id="ARBA00022777"/>
    </source>
</evidence>
<dbReference type="PANTHER" id="PTHR46538">
    <property type="entry name" value="PROTEIN KINASE DOMAIN-CONTAINING PROTEIN"/>
    <property type="match status" value="1"/>
</dbReference>
<dbReference type="PROSITE" id="PS50151">
    <property type="entry name" value="UVR"/>
    <property type="match status" value="1"/>
</dbReference>
<dbReference type="FunFam" id="3.30.200.20:FF:000120">
    <property type="entry name" value="STE20-like serine/threonine-protein kinase"/>
    <property type="match status" value="1"/>
</dbReference>
<comment type="catalytic activity">
    <reaction evidence="9">
        <text>L-threonyl-[protein] + ATP = O-phospho-L-threonyl-[protein] + ADP + H(+)</text>
        <dbReference type="Rhea" id="RHEA:46608"/>
        <dbReference type="Rhea" id="RHEA-COMP:11060"/>
        <dbReference type="Rhea" id="RHEA-COMP:11605"/>
        <dbReference type="ChEBI" id="CHEBI:15378"/>
        <dbReference type="ChEBI" id="CHEBI:30013"/>
        <dbReference type="ChEBI" id="CHEBI:30616"/>
        <dbReference type="ChEBI" id="CHEBI:61977"/>
        <dbReference type="ChEBI" id="CHEBI:456216"/>
        <dbReference type="EC" id="2.7.11.1"/>
    </reaction>
</comment>
<dbReference type="InterPro" id="IPR001943">
    <property type="entry name" value="UVR_dom"/>
</dbReference>
<dbReference type="Proteomes" id="UP000694395">
    <property type="component" value="Chromosome 12"/>
</dbReference>
<dbReference type="InterPro" id="IPR051585">
    <property type="entry name" value="STE20_Ser/Thr_Kinases"/>
</dbReference>
<feature type="coiled-coil region" evidence="12">
    <location>
        <begin position="640"/>
        <end position="672"/>
    </location>
</feature>
<comment type="similarity">
    <text evidence="1">Belongs to the protein kinase superfamily. STE Ser/Thr protein kinase family. STE20 subfamily.</text>
</comment>
<comment type="catalytic activity">
    <reaction evidence="10">
        <text>L-seryl-[protein] + ATP = O-phospho-L-seryl-[protein] + ADP + H(+)</text>
        <dbReference type="Rhea" id="RHEA:17989"/>
        <dbReference type="Rhea" id="RHEA-COMP:9863"/>
        <dbReference type="Rhea" id="RHEA-COMP:11604"/>
        <dbReference type="ChEBI" id="CHEBI:15378"/>
        <dbReference type="ChEBI" id="CHEBI:29999"/>
        <dbReference type="ChEBI" id="CHEBI:30616"/>
        <dbReference type="ChEBI" id="CHEBI:83421"/>
        <dbReference type="ChEBI" id="CHEBI:456216"/>
        <dbReference type="EC" id="2.7.11.1"/>
    </reaction>
</comment>
<dbReference type="EC" id="2.7.11.1" evidence="2"/>
<evidence type="ECO:0000256" key="5">
    <source>
        <dbReference type="ARBA" id="ARBA00022679"/>
    </source>
</evidence>
<dbReference type="PROSITE" id="PS00108">
    <property type="entry name" value="PROTEIN_KINASE_ST"/>
    <property type="match status" value="1"/>
</dbReference>
<protein>
    <recommendedName>
        <fullName evidence="2">non-specific serine/threonine protein kinase</fullName>
        <ecNumber evidence="2">2.7.11.1</ecNumber>
    </recommendedName>
</protein>
<keyword evidence="7" id="KW-0418">Kinase</keyword>
<feature type="region of interest" description="Disordered" evidence="13">
    <location>
        <begin position="384"/>
        <end position="473"/>
    </location>
</feature>
<keyword evidence="5" id="KW-0808">Transferase</keyword>
<dbReference type="SMART" id="SM00220">
    <property type="entry name" value="S_TKc"/>
    <property type="match status" value="1"/>
</dbReference>
<keyword evidence="6 11" id="KW-0547">Nucleotide-binding</keyword>
<dbReference type="InterPro" id="IPR017441">
    <property type="entry name" value="Protein_kinase_ATP_BS"/>
</dbReference>
<organism evidence="16 17">
    <name type="scientific">Oncorhynchus mykiss</name>
    <name type="common">Rainbow trout</name>
    <name type="synonym">Salmo gairdneri</name>
    <dbReference type="NCBI Taxonomy" id="8022"/>
    <lineage>
        <taxon>Eukaryota</taxon>
        <taxon>Metazoa</taxon>
        <taxon>Chordata</taxon>
        <taxon>Craniata</taxon>
        <taxon>Vertebrata</taxon>
        <taxon>Euteleostomi</taxon>
        <taxon>Actinopterygii</taxon>
        <taxon>Neopterygii</taxon>
        <taxon>Teleostei</taxon>
        <taxon>Protacanthopterygii</taxon>
        <taxon>Salmoniformes</taxon>
        <taxon>Salmonidae</taxon>
        <taxon>Salmoninae</taxon>
        <taxon>Oncorhynchus</taxon>
    </lineage>
</organism>
<feature type="region of interest" description="Disordered" evidence="13">
    <location>
        <begin position="868"/>
        <end position="905"/>
    </location>
</feature>
<feature type="compositionally biased region" description="Basic and acidic residues" evidence="13">
    <location>
        <begin position="879"/>
        <end position="905"/>
    </location>
</feature>
<dbReference type="GO" id="GO:0004674">
    <property type="term" value="F:protein serine/threonine kinase activity"/>
    <property type="evidence" value="ECO:0007669"/>
    <property type="project" value="UniProtKB-KW"/>
</dbReference>
<evidence type="ECO:0000256" key="2">
    <source>
        <dbReference type="ARBA" id="ARBA00012513"/>
    </source>
</evidence>
<dbReference type="Pfam" id="PF00069">
    <property type="entry name" value="Pkinase"/>
    <property type="match status" value="1"/>
</dbReference>
<proteinExistence type="inferred from homology"/>
<dbReference type="InterPro" id="IPR022165">
    <property type="entry name" value="PKK"/>
</dbReference>
<evidence type="ECO:0000256" key="4">
    <source>
        <dbReference type="ARBA" id="ARBA00022553"/>
    </source>
</evidence>
<feature type="compositionally biased region" description="Polar residues" evidence="13">
    <location>
        <begin position="988"/>
        <end position="1000"/>
    </location>
</feature>
<evidence type="ECO:0000259" key="14">
    <source>
        <dbReference type="PROSITE" id="PS50011"/>
    </source>
</evidence>
<dbReference type="Pfam" id="PF12474">
    <property type="entry name" value="PKK"/>
    <property type="match status" value="2"/>
</dbReference>
<accession>A0A8C7V975</accession>
<name>A0A8C7V975_ONCMY</name>
<dbReference type="InterPro" id="IPR008271">
    <property type="entry name" value="Ser/Thr_kinase_AS"/>
</dbReference>
<feature type="compositionally biased region" description="Basic and acidic residues" evidence="13">
    <location>
        <begin position="445"/>
        <end position="456"/>
    </location>
</feature>
<dbReference type="Gene3D" id="3.30.200.20">
    <property type="entry name" value="Phosphorylase Kinase, domain 1"/>
    <property type="match status" value="1"/>
</dbReference>
<dbReference type="PROSITE" id="PS00107">
    <property type="entry name" value="PROTEIN_KINASE_ATP"/>
    <property type="match status" value="1"/>
</dbReference>
<dbReference type="PANTHER" id="PTHR46538:SF2">
    <property type="entry name" value="NON-SPECIFIC SERINE_THREONINE PROTEIN KINASE"/>
    <property type="match status" value="1"/>
</dbReference>
<reference evidence="16" key="2">
    <citation type="submission" date="2025-08" db="UniProtKB">
        <authorList>
            <consortium name="Ensembl"/>
        </authorList>
    </citation>
    <scope>IDENTIFICATION</scope>
</reference>
<dbReference type="InterPro" id="IPR000719">
    <property type="entry name" value="Prot_kinase_dom"/>
</dbReference>
<evidence type="ECO:0000256" key="3">
    <source>
        <dbReference type="ARBA" id="ARBA00022527"/>
    </source>
</evidence>
<evidence type="ECO:0000256" key="10">
    <source>
        <dbReference type="ARBA" id="ARBA00048679"/>
    </source>
</evidence>
<evidence type="ECO:0000256" key="8">
    <source>
        <dbReference type="ARBA" id="ARBA00022840"/>
    </source>
</evidence>
<keyword evidence="4" id="KW-0597">Phosphoprotein</keyword>
<keyword evidence="17" id="KW-1185">Reference proteome</keyword>
<feature type="region of interest" description="Disordered" evidence="13">
    <location>
        <begin position="988"/>
        <end position="1013"/>
    </location>
</feature>
<dbReference type="SUPFAM" id="SSF56112">
    <property type="entry name" value="Protein kinase-like (PK-like)"/>
    <property type="match status" value="1"/>
</dbReference>
<keyword evidence="3" id="KW-0723">Serine/threonine-protein kinase</keyword>
<evidence type="ECO:0000313" key="16">
    <source>
        <dbReference type="Ensembl" id="ENSOMYP00000010102.2"/>
    </source>
</evidence>
<feature type="binding site" evidence="11">
    <location>
        <position position="66"/>
    </location>
    <ligand>
        <name>ATP</name>
        <dbReference type="ChEBI" id="CHEBI:30616"/>
    </ligand>
</feature>
<dbReference type="GeneTree" id="ENSGT00940000156818"/>
<reference evidence="16" key="1">
    <citation type="submission" date="2020-07" db="EMBL/GenBank/DDBJ databases">
        <title>A long reads based de novo assembly of the rainbow trout Arlee double haploid line genome.</title>
        <authorList>
            <person name="Gao G."/>
            <person name="Palti Y."/>
        </authorList>
    </citation>
    <scope>NUCLEOTIDE SEQUENCE [LARGE SCALE GENOMIC DNA]</scope>
</reference>
<dbReference type="FunFam" id="1.10.510.10:FF:000081">
    <property type="entry name" value="STE20-like serine/threonine-protein kinase"/>
    <property type="match status" value="1"/>
</dbReference>
<sequence>MAFAKFSKILRLSNFDIKKKAKQYEHVHRDINPNDQWEIIGELGDGAFGKVYKAKNKETGALAAAKVIETKTEEELEDYMVEIDILAKCDHRYIVKLLDAFYHDAKLWIMIEFCPGGAVDATMLELDRGLMEPQIQVICRQTLEALVYLHSIKIIHRDLKAGNILLTLEGDIKLADFGVSAKNTKTLQRRDSFIGTPYWMAPEVVMCETMKDAPYDYKADIWSLGITLIELAQIEPPHHELNPMRVLLKIAKSEPPTLEQPNKWSQEFKDFLKKSLDKNPESRPNAAQLLEHPFVCSVKTNRPLRELVAEAKAEVMEEIEDNREEGEEEDTAELSVPVVRPFYCSHSLLSLSFPAFLLSYILLSLTMNFHICSYQTSLQGDSAPDTLTKTPVGAEANPPVRPSRTRDGQPIDRQLPDEGISIVDSDKPESEASGKVFSSSDSGIEDGKSTSDEGKPVDTPLTENPALLAQPEMVPKIPQSQLVVKGGSASMASGVVPVIGEKGPPTPDPTPLIGLNGSTKRGPSKRERVPIGANMDNPMAHHNANGMISKRYSDAGSVSASESMDISLNLSGDMSVNKDDGSLCPRVVSNTIKTLKRTRKFVIDGLEVSVTTSKIIGDDEKKDEEMRFLRRQELRDLRLLQKEEHRAQALLNTKLDAQKEQMQRRFDQEMNAKKKFYDTELESLEKHQKQTIEKMETDHAIKLRDETKRIRSEQDRDYNKFQDQMKRNKKEVREWTVSITMKGEQNFLSAQKNHLDTTLKRIISENKREISETERQCLNKKQNLVRDREATIWDLDEKNLHEKHQLLKQQLKDQYFLQRHQLLKKHEKLSGLNLRMIELLKARQQQEKGRLPKIQRSEGKTRMVMFKKSLRINSTGSTSEDREKIKQFAQQEDKRQKAERLHQQQKHEHQMRDMVGQCEGNVRELQQLQNEKCHLLIENETQRLKSLDEQHNHHLKEWREQLKPRKKALEEELTQRKREQEVFFKMSENSECLSPSSPNKLTKFLPYSESSTT</sequence>
<dbReference type="GO" id="GO:0005524">
    <property type="term" value="F:ATP binding"/>
    <property type="evidence" value="ECO:0007669"/>
    <property type="project" value="UniProtKB-UniRule"/>
</dbReference>
<feature type="compositionally biased region" description="Basic and acidic residues" evidence="13">
    <location>
        <begin position="404"/>
        <end position="416"/>
    </location>
</feature>
<keyword evidence="12" id="KW-0175">Coiled coil</keyword>
<feature type="domain" description="Protein kinase" evidence="14">
    <location>
        <begin position="37"/>
        <end position="295"/>
    </location>
</feature>
<dbReference type="PROSITE" id="PS50011">
    <property type="entry name" value="PROTEIN_KINASE_DOM"/>
    <property type="match status" value="1"/>
</dbReference>
<evidence type="ECO:0000256" key="1">
    <source>
        <dbReference type="ARBA" id="ARBA00008874"/>
    </source>
</evidence>
<dbReference type="Ensembl" id="ENSOMYT00000011168.2">
    <property type="protein sequence ID" value="ENSOMYP00000010102.2"/>
    <property type="gene ID" value="ENSOMYG00000004332.2"/>
</dbReference>
<feature type="domain" description="UVR" evidence="15">
    <location>
        <begin position="678"/>
        <end position="713"/>
    </location>
</feature>
<feature type="region of interest" description="Disordered" evidence="13">
    <location>
        <begin position="500"/>
        <end position="525"/>
    </location>
</feature>
<evidence type="ECO:0000256" key="12">
    <source>
        <dbReference type="SAM" id="Coils"/>
    </source>
</evidence>
<dbReference type="Gene3D" id="1.10.510.10">
    <property type="entry name" value="Transferase(Phosphotransferase) domain 1"/>
    <property type="match status" value="1"/>
</dbReference>
<dbReference type="AlphaFoldDB" id="A0A8C7V975"/>
<evidence type="ECO:0000259" key="15">
    <source>
        <dbReference type="PROSITE" id="PS50151"/>
    </source>
</evidence>
<keyword evidence="8 11" id="KW-0067">ATP-binding</keyword>
<evidence type="ECO:0000313" key="17">
    <source>
        <dbReference type="Proteomes" id="UP000694395"/>
    </source>
</evidence>
<evidence type="ECO:0000256" key="6">
    <source>
        <dbReference type="ARBA" id="ARBA00022741"/>
    </source>
</evidence>